<dbReference type="AlphaFoldDB" id="A0A6I8VQ95"/>
<gene>
    <name evidence="10" type="primary">LOC4800547</name>
</gene>
<dbReference type="GO" id="GO:0005886">
    <property type="term" value="C:plasma membrane"/>
    <property type="evidence" value="ECO:0007669"/>
    <property type="project" value="UniProtKB-SubCell"/>
</dbReference>
<organism evidence="9 10">
    <name type="scientific">Drosophila pseudoobscura pseudoobscura</name>
    <name type="common">Fruit fly</name>
    <dbReference type="NCBI Taxonomy" id="46245"/>
    <lineage>
        <taxon>Eukaryota</taxon>
        <taxon>Metazoa</taxon>
        <taxon>Ecdysozoa</taxon>
        <taxon>Arthropoda</taxon>
        <taxon>Hexapoda</taxon>
        <taxon>Insecta</taxon>
        <taxon>Pterygota</taxon>
        <taxon>Neoptera</taxon>
        <taxon>Endopterygota</taxon>
        <taxon>Diptera</taxon>
        <taxon>Brachycera</taxon>
        <taxon>Muscomorpha</taxon>
        <taxon>Ephydroidea</taxon>
        <taxon>Drosophilidae</taxon>
        <taxon>Drosophila</taxon>
        <taxon>Sophophora</taxon>
    </lineage>
</organism>
<reference evidence="10" key="2">
    <citation type="submission" date="2025-08" db="UniProtKB">
        <authorList>
            <consortium name="RefSeq"/>
        </authorList>
    </citation>
    <scope>IDENTIFICATION</scope>
    <source>
        <strain evidence="10">MV-25-SWS-2005</strain>
        <tissue evidence="10">Whole body</tissue>
    </source>
</reference>
<dbReference type="InterPro" id="IPR052192">
    <property type="entry name" value="Insect_Ionotropic_Sensory_Rcpt"/>
</dbReference>
<accession>A0A6I8VQ95</accession>
<keyword evidence="7" id="KW-0325">Glycoprotein</keyword>
<evidence type="ECO:0000256" key="2">
    <source>
        <dbReference type="ARBA" id="ARBA00022475"/>
    </source>
</evidence>
<name>A0A6I8VQ95_DROPS</name>
<evidence type="ECO:0000313" key="9">
    <source>
        <dbReference type="Proteomes" id="UP000001819"/>
    </source>
</evidence>
<dbReference type="PANTHER" id="PTHR42643:SF41">
    <property type="entry name" value="IONOTROPIC RECEPTOR 20A-RELATED"/>
    <property type="match status" value="1"/>
</dbReference>
<keyword evidence="3 8" id="KW-0812">Transmembrane</keyword>
<dbReference type="KEGG" id="dpo:4800547"/>
<dbReference type="Proteomes" id="UP000001819">
    <property type="component" value="Chromosome 2"/>
</dbReference>
<keyword evidence="6" id="KW-0675">Receptor</keyword>
<dbReference type="SUPFAM" id="SSF53850">
    <property type="entry name" value="Periplasmic binding protein-like II"/>
    <property type="match status" value="1"/>
</dbReference>
<evidence type="ECO:0000256" key="7">
    <source>
        <dbReference type="ARBA" id="ARBA00023180"/>
    </source>
</evidence>
<proteinExistence type="predicted"/>
<reference evidence="9" key="1">
    <citation type="submission" date="2024-06" db="UniProtKB">
        <authorList>
            <consortium name="RefSeq"/>
        </authorList>
    </citation>
    <scope>NUCLEOTIDE SEQUENCE [LARGE SCALE GENOMIC DNA]</scope>
    <source>
        <strain evidence="9">MV2-25</strain>
    </source>
</reference>
<evidence type="ECO:0000256" key="3">
    <source>
        <dbReference type="ARBA" id="ARBA00022692"/>
    </source>
</evidence>
<evidence type="ECO:0000256" key="6">
    <source>
        <dbReference type="ARBA" id="ARBA00023170"/>
    </source>
</evidence>
<evidence type="ECO:0000256" key="1">
    <source>
        <dbReference type="ARBA" id="ARBA00004651"/>
    </source>
</evidence>
<evidence type="ECO:0000313" key="10">
    <source>
        <dbReference type="RefSeq" id="XP_033233048.1"/>
    </source>
</evidence>
<evidence type="ECO:0000256" key="4">
    <source>
        <dbReference type="ARBA" id="ARBA00022989"/>
    </source>
</evidence>
<dbReference type="RefSeq" id="XP_033233048.1">
    <property type="nucleotide sequence ID" value="XM_033377157.1"/>
</dbReference>
<feature type="transmembrane region" description="Helical" evidence="8">
    <location>
        <begin position="297"/>
        <end position="317"/>
    </location>
</feature>
<dbReference type="FunCoup" id="A0A6I8VQ95">
    <property type="interactions" value="23"/>
</dbReference>
<sequence>MSRRNSSLTEGLYTRLVSLLSRSPQLRTIFYYNPDGSDCHLEEYLRPGAASDIPLFIWRSVRTVVQLNGLLNEGLLVLACLPGVHREDLLRGLSNSLRYLRQAWLLIELAANHDDDKLVAKVLEFCLRMEMINADVVLSNFEETRIVYGFDAYPRLSLRKHFFGSDSAISNLYPDKVMNLNGYQLRTMPDLSEPNTLLYYDQQGRPQILGYVWNMLVEFARKHNAHLQMIGQPVQGKTLSHIQMLDLASDGRVDVAASVQPISMRYLDRYHEYAYPVHCASWCTMLPMERELEISEVFSWTVPAKTFTLLLLLWLLHEFLRGRWLRHRRLQALGWLILVTLLTANYQGRLLSLLVSAPTDPPIDSFQALANTKLHIFGVRSEYAAYDFDMRTRFASIFRLSNLASELIQLRNSLNTSFAYTVTNTKWQLYAEQQSHSSRPLFRYSTDLCYYEMVPFALVIPENSPHRPTLHHFMLQLGESGLFDHWVDRSFYYMVQAGRLHIRDLSEGRHIQSLSGEDLANVFLCYGVCVLISLLVFVCEQLVPLAKSWLGF</sequence>
<evidence type="ECO:0000256" key="8">
    <source>
        <dbReference type="SAM" id="Phobius"/>
    </source>
</evidence>
<comment type="subcellular location">
    <subcellularLocation>
        <location evidence="1">Cell membrane</location>
        <topology evidence="1">Multi-pass membrane protein</topology>
    </subcellularLocation>
</comment>
<feature type="transmembrane region" description="Helical" evidence="8">
    <location>
        <begin position="519"/>
        <end position="539"/>
    </location>
</feature>
<keyword evidence="4 8" id="KW-1133">Transmembrane helix</keyword>
<keyword evidence="9" id="KW-1185">Reference proteome</keyword>
<dbReference type="PANTHER" id="PTHR42643">
    <property type="entry name" value="IONOTROPIC RECEPTOR 20A-RELATED"/>
    <property type="match status" value="1"/>
</dbReference>
<dbReference type="InParanoid" id="A0A6I8VQ95"/>
<protein>
    <submittedName>
        <fullName evidence="10">Uncharacterized protein</fullName>
    </submittedName>
</protein>
<keyword evidence="2" id="KW-1003">Cell membrane</keyword>
<evidence type="ECO:0000256" key="5">
    <source>
        <dbReference type="ARBA" id="ARBA00023136"/>
    </source>
</evidence>
<keyword evidence="5 8" id="KW-0472">Membrane</keyword>